<dbReference type="EMBL" id="AZBU02000003">
    <property type="protein sequence ID" value="TKR89679.1"/>
    <property type="molecule type" value="Genomic_DNA"/>
</dbReference>
<feature type="transmembrane region" description="Helical" evidence="1">
    <location>
        <begin position="37"/>
        <end position="61"/>
    </location>
</feature>
<evidence type="ECO:0000256" key="1">
    <source>
        <dbReference type="SAM" id="Phobius"/>
    </source>
</evidence>
<keyword evidence="1" id="KW-0472">Membrane</keyword>
<comment type="caution">
    <text evidence="2">The sequence shown here is derived from an EMBL/GenBank/DDBJ whole genome shotgun (WGS) entry which is preliminary data.</text>
</comment>
<keyword evidence="1" id="KW-0812">Transmembrane</keyword>
<organism evidence="2 3">
    <name type="scientific">Steinernema carpocapsae</name>
    <name type="common">Entomopathogenic nematode</name>
    <dbReference type="NCBI Taxonomy" id="34508"/>
    <lineage>
        <taxon>Eukaryota</taxon>
        <taxon>Metazoa</taxon>
        <taxon>Ecdysozoa</taxon>
        <taxon>Nematoda</taxon>
        <taxon>Chromadorea</taxon>
        <taxon>Rhabditida</taxon>
        <taxon>Tylenchina</taxon>
        <taxon>Panagrolaimomorpha</taxon>
        <taxon>Strongyloidoidea</taxon>
        <taxon>Steinernematidae</taxon>
        <taxon>Steinernema</taxon>
    </lineage>
</organism>
<keyword evidence="1" id="KW-1133">Transmembrane helix</keyword>
<protein>
    <submittedName>
        <fullName evidence="2">Uncharacterized protein</fullName>
    </submittedName>
</protein>
<reference evidence="2 3" key="2">
    <citation type="journal article" date="2019" name="G3 (Bethesda)">
        <title>Hybrid Assembly of the Genome of the Entomopathogenic Nematode Steinernema carpocapsae Identifies the X-Chromosome.</title>
        <authorList>
            <person name="Serra L."/>
            <person name="Macchietto M."/>
            <person name="Macias-Munoz A."/>
            <person name="McGill C.J."/>
            <person name="Rodriguez I.M."/>
            <person name="Rodriguez B."/>
            <person name="Murad R."/>
            <person name="Mortazavi A."/>
        </authorList>
    </citation>
    <scope>NUCLEOTIDE SEQUENCE [LARGE SCALE GENOMIC DNA]</scope>
    <source>
        <strain evidence="2 3">ALL</strain>
    </source>
</reference>
<reference evidence="2 3" key="1">
    <citation type="journal article" date="2015" name="Genome Biol.">
        <title>Comparative genomics of Steinernema reveals deeply conserved gene regulatory networks.</title>
        <authorList>
            <person name="Dillman A.R."/>
            <person name="Macchietto M."/>
            <person name="Porter C.F."/>
            <person name="Rogers A."/>
            <person name="Williams B."/>
            <person name="Antoshechkin I."/>
            <person name="Lee M.M."/>
            <person name="Goodwin Z."/>
            <person name="Lu X."/>
            <person name="Lewis E.E."/>
            <person name="Goodrich-Blair H."/>
            <person name="Stock S.P."/>
            <person name="Adams B.J."/>
            <person name="Sternberg P.W."/>
            <person name="Mortazavi A."/>
        </authorList>
    </citation>
    <scope>NUCLEOTIDE SEQUENCE [LARGE SCALE GENOMIC DNA]</scope>
    <source>
        <strain evidence="2 3">ALL</strain>
    </source>
</reference>
<accession>A0A4U5P127</accession>
<keyword evidence="3" id="KW-1185">Reference proteome</keyword>
<dbReference type="AlphaFoldDB" id="A0A4U5P127"/>
<proteinExistence type="predicted"/>
<sequence>MLDVKWKKTAHEVKVVPEVNRKSKRITFNTNEGMMRVVISVVGNSQLQFSHFWFFVALILATRQLL</sequence>
<evidence type="ECO:0000313" key="3">
    <source>
        <dbReference type="Proteomes" id="UP000298663"/>
    </source>
</evidence>
<evidence type="ECO:0000313" key="2">
    <source>
        <dbReference type="EMBL" id="TKR89679.1"/>
    </source>
</evidence>
<name>A0A4U5P127_STECR</name>
<gene>
    <name evidence="2" type="ORF">L596_013744</name>
</gene>
<dbReference type="Proteomes" id="UP000298663">
    <property type="component" value="Unassembled WGS sequence"/>
</dbReference>